<comment type="function">
    <text evidence="6">Could methylate the ribose at the nucleotide 34 wobble position in tRNA.</text>
</comment>
<evidence type="ECO:0000259" key="8">
    <source>
        <dbReference type="Pfam" id="PF00588"/>
    </source>
</evidence>
<comment type="similarity">
    <text evidence="6">Belongs to the class IV-like SAM-binding methyltransferase superfamily. RNA methyltransferase TrmH family. TrmL subfamily.</text>
</comment>
<name>A0A1G8NT50_9BACI</name>
<evidence type="ECO:0000256" key="7">
    <source>
        <dbReference type="PIRSR" id="PIRSR029256-1"/>
    </source>
</evidence>
<gene>
    <name evidence="9" type="ORF">SAMN04488123_10718</name>
</gene>
<keyword evidence="3 6" id="KW-0808">Transferase</keyword>
<feature type="binding site" evidence="6 7">
    <location>
        <position position="104"/>
    </location>
    <ligand>
        <name>S-adenosyl-L-methionine</name>
        <dbReference type="ChEBI" id="CHEBI:59789"/>
    </ligand>
</feature>
<feature type="binding site" evidence="6 7">
    <location>
        <position position="125"/>
    </location>
    <ligand>
        <name>S-adenosyl-L-methionine</name>
        <dbReference type="ChEBI" id="CHEBI:59789"/>
    </ligand>
</feature>
<sequence length="157" mass="17668">MSVHIVLHEPEIPGNTGNIARTCAGTGTYLHLIHPLGFSTEDRMLKRAGCDYWPNVLITHHDSLDAFLVGKNREDLFFVETTGSAPYTTFDYRDPERDYFFVFGKETVGLPASIADEYPDRCLRLPQNNHVRSHNLSNAAAIVVYEALRQQSFPGLT</sequence>
<dbReference type="OrthoDB" id="9789043at2"/>
<evidence type="ECO:0000313" key="9">
    <source>
        <dbReference type="EMBL" id="SDI83419.1"/>
    </source>
</evidence>
<evidence type="ECO:0000256" key="5">
    <source>
        <dbReference type="ARBA" id="ARBA00022694"/>
    </source>
</evidence>
<dbReference type="Gene3D" id="3.40.1280.10">
    <property type="match status" value="1"/>
</dbReference>
<comment type="catalytic activity">
    <reaction evidence="6">
        <text>cytidine(34) in tRNA + S-adenosyl-L-methionine = 2'-O-methylcytidine(34) in tRNA + S-adenosyl-L-homocysteine + H(+)</text>
        <dbReference type="Rhea" id="RHEA:43084"/>
        <dbReference type="Rhea" id="RHEA-COMP:10331"/>
        <dbReference type="Rhea" id="RHEA-COMP:10332"/>
        <dbReference type="ChEBI" id="CHEBI:15378"/>
        <dbReference type="ChEBI" id="CHEBI:57856"/>
        <dbReference type="ChEBI" id="CHEBI:59789"/>
        <dbReference type="ChEBI" id="CHEBI:74495"/>
        <dbReference type="ChEBI" id="CHEBI:82748"/>
        <dbReference type="EC" id="2.1.1.207"/>
    </reaction>
</comment>
<dbReference type="InterPro" id="IPR016914">
    <property type="entry name" value="TrmL"/>
</dbReference>
<evidence type="ECO:0000256" key="2">
    <source>
        <dbReference type="ARBA" id="ARBA00022603"/>
    </source>
</evidence>
<keyword evidence="1 6" id="KW-0963">Cytoplasm</keyword>
<dbReference type="InterPro" id="IPR001537">
    <property type="entry name" value="SpoU_MeTrfase"/>
</dbReference>
<proteinExistence type="inferred from homology"/>
<dbReference type="FunFam" id="3.40.1280.10:FF:000002">
    <property type="entry name" value="Peptidylprolyl isomerase"/>
    <property type="match status" value="1"/>
</dbReference>
<dbReference type="InterPro" id="IPR029028">
    <property type="entry name" value="Alpha/beta_knot_MTases"/>
</dbReference>
<evidence type="ECO:0000313" key="10">
    <source>
        <dbReference type="Proteomes" id="UP000198853"/>
    </source>
</evidence>
<dbReference type="EMBL" id="FNEN01000007">
    <property type="protein sequence ID" value="SDI83419.1"/>
    <property type="molecule type" value="Genomic_DNA"/>
</dbReference>
<feature type="binding site" evidence="6 7">
    <location>
        <position position="79"/>
    </location>
    <ligand>
        <name>S-adenosyl-L-methionine</name>
        <dbReference type="ChEBI" id="CHEBI:59789"/>
    </ligand>
</feature>
<dbReference type="GO" id="GO:0002130">
    <property type="term" value="P:wobble position ribose methylation"/>
    <property type="evidence" value="ECO:0007669"/>
    <property type="project" value="TreeGrafter"/>
</dbReference>
<reference evidence="9 10" key="1">
    <citation type="submission" date="2016-10" db="EMBL/GenBank/DDBJ databases">
        <authorList>
            <person name="de Groot N.N."/>
        </authorList>
    </citation>
    <scope>NUCLEOTIDE SEQUENCE [LARGE SCALE GENOMIC DNA]</scope>
    <source>
        <strain evidence="9 10">DSM 21771</strain>
    </source>
</reference>
<evidence type="ECO:0000256" key="3">
    <source>
        <dbReference type="ARBA" id="ARBA00022679"/>
    </source>
</evidence>
<dbReference type="HAMAP" id="MF_01885">
    <property type="entry name" value="tRNA_methyltr_TrmL"/>
    <property type="match status" value="1"/>
</dbReference>
<keyword evidence="4 6" id="KW-0949">S-adenosyl-L-methionine</keyword>
<dbReference type="Proteomes" id="UP000198853">
    <property type="component" value="Unassembled WGS sequence"/>
</dbReference>
<comment type="catalytic activity">
    <reaction evidence="6">
        <text>5-carboxymethylaminomethyluridine(34) in tRNA(Leu) + S-adenosyl-L-methionine = 5-carboxymethylaminomethyl-2'-O-methyluridine(34) in tRNA(Leu) + S-adenosyl-L-homocysteine + H(+)</text>
        <dbReference type="Rhea" id="RHEA:43088"/>
        <dbReference type="Rhea" id="RHEA-COMP:10333"/>
        <dbReference type="Rhea" id="RHEA-COMP:10334"/>
        <dbReference type="ChEBI" id="CHEBI:15378"/>
        <dbReference type="ChEBI" id="CHEBI:57856"/>
        <dbReference type="ChEBI" id="CHEBI:59789"/>
        <dbReference type="ChEBI" id="CHEBI:74508"/>
        <dbReference type="ChEBI" id="CHEBI:74511"/>
        <dbReference type="EC" id="2.1.1.207"/>
    </reaction>
</comment>
<evidence type="ECO:0000256" key="4">
    <source>
        <dbReference type="ARBA" id="ARBA00022691"/>
    </source>
</evidence>
<dbReference type="GO" id="GO:0141098">
    <property type="term" value="F:tRNA (cytidine(34)-2'-O)-methyltransferase activity"/>
    <property type="evidence" value="ECO:0007669"/>
    <property type="project" value="RHEA"/>
</dbReference>
<evidence type="ECO:0000256" key="1">
    <source>
        <dbReference type="ARBA" id="ARBA00022490"/>
    </source>
</evidence>
<dbReference type="InterPro" id="IPR029026">
    <property type="entry name" value="tRNA_m1G_MTases_N"/>
</dbReference>
<dbReference type="GO" id="GO:0141102">
    <property type="term" value="F:tRNA (5-carboxymethylaminomethyluridine(34)-2'-O)-methyltransferase activity"/>
    <property type="evidence" value="ECO:0007669"/>
    <property type="project" value="RHEA"/>
</dbReference>
<dbReference type="PANTHER" id="PTHR42971">
    <property type="entry name" value="TRNA (CYTIDINE(34)-2'-O)-METHYLTRANSFERASE"/>
    <property type="match status" value="1"/>
</dbReference>
<dbReference type="RefSeq" id="WP_090398225.1">
    <property type="nucleotide sequence ID" value="NZ_FNEN01000007.1"/>
</dbReference>
<dbReference type="GO" id="GO:0003723">
    <property type="term" value="F:RNA binding"/>
    <property type="evidence" value="ECO:0007669"/>
    <property type="project" value="InterPro"/>
</dbReference>
<dbReference type="PIRSF" id="PIRSF029256">
    <property type="entry name" value="SpoU_TrmH_prd"/>
    <property type="match status" value="1"/>
</dbReference>
<dbReference type="PANTHER" id="PTHR42971:SF1">
    <property type="entry name" value="TRNA (CYTIDINE(34)-2'-O)-METHYLTRANSFERASE"/>
    <property type="match status" value="1"/>
</dbReference>
<dbReference type="NCBIfam" id="TIGR00185">
    <property type="entry name" value="tRNA_yibK_trmL"/>
    <property type="match status" value="1"/>
</dbReference>
<dbReference type="GO" id="GO:0042802">
    <property type="term" value="F:identical protein binding"/>
    <property type="evidence" value="ECO:0007669"/>
    <property type="project" value="UniProtKB-ARBA"/>
</dbReference>
<protein>
    <recommendedName>
        <fullName evidence="6">Putative tRNA (cytidine(34)-2'-O)-methyltransferase</fullName>
        <ecNumber evidence="6">2.1.1.207</ecNumber>
    </recommendedName>
    <alternativeName>
        <fullName evidence="6">tRNA (cytidine/uridine-2'-O-)-methyltransferase</fullName>
    </alternativeName>
</protein>
<dbReference type="GO" id="GO:0005737">
    <property type="term" value="C:cytoplasm"/>
    <property type="evidence" value="ECO:0007669"/>
    <property type="project" value="UniProtKB-SubCell"/>
</dbReference>
<keyword evidence="10" id="KW-1185">Reference proteome</keyword>
<dbReference type="AlphaFoldDB" id="A0A1G8NT50"/>
<dbReference type="CDD" id="cd18094">
    <property type="entry name" value="SpoU-like_TrmL"/>
    <property type="match status" value="1"/>
</dbReference>
<dbReference type="SUPFAM" id="SSF75217">
    <property type="entry name" value="alpha/beta knot"/>
    <property type="match status" value="1"/>
</dbReference>
<organism evidence="9 10">
    <name type="scientific">Natribacillus halophilus</name>
    <dbReference type="NCBI Taxonomy" id="549003"/>
    <lineage>
        <taxon>Bacteria</taxon>
        <taxon>Bacillati</taxon>
        <taxon>Bacillota</taxon>
        <taxon>Bacilli</taxon>
        <taxon>Bacillales</taxon>
        <taxon>Bacillaceae</taxon>
        <taxon>Natribacillus</taxon>
    </lineage>
</organism>
<keyword evidence="5 6" id="KW-0819">tRNA processing</keyword>
<accession>A0A1G8NT50</accession>
<feature type="domain" description="tRNA/rRNA methyltransferase SpoU type" evidence="8">
    <location>
        <begin position="3"/>
        <end position="145"/>
    </location>
</feature>
<dbReference type="Pfam" id="PF00588">
    <property type="entry name" value="SpoU_methylase"/>
    <property type="match status" value="1"/>
</dbReference>
<feature type="binding site" evidence="6 7">
    <location>
        <position position="133"/>
    </location>
    <ligand>
        <name>S-adenosyl-L-methionine</name>
        <dbReference type="ChEBI" id="CHEBI:59789"/>
    </ligand>
</feature>
<keyword evidence="2 6" id="KW-0489">Methyltransferase</keyword>
<evidence type="ECO:0000256" key="6">
    <source>
        <dbReference type="HAMAP-Rule" id="MF_01885"/>
    </source>
</evidence>
<comment type="subcellular location">
    <subcellularLocation>
        <location evidence="6">Cytoplasm</location>
    </subcellularLocation>
</comment>
<dbReference type="EC" id="2.1.1.207" evidence="6"/>